<proteinExistence type="predicted"/>
<dbReference type="Gene3D" id="3.40.630.30">
    <property type="match status" value="1"/>
</dbReference>
<dbReference type="KEGG" id="bcom:BAUCODRAFT_487916"/>
<dbReference type="GO" id="GO:0016747">
    <property type="term" value="F:acyltransferase activity, transferring groups other than amino-acyl groups"/>
    <property type="evidence" value="ECO:0007669"/>
    <property type="project" value="InterPro"/>
</dbReference>
<evidence type="ECO:0000259" key="1">
    <source>
        <dbReference type="Pfam" id="PF13508"/>
    </source>
</evidence>
<keyword evidence="3" id="KW-1185">Reference proteome</keyword>
<dbReference type="InterPro" id="IPR052523">
    <property type="entry name" value="Trichothecene_AcTrans"/>
</dbReference>
<protein>
    <recommendedName>
        <fullName evidence="1">N-acetyltransferase domain-containing protein</fullName>
    </recommendedName>
</protein>
<dbReference type="eggNOG" id="ENOG502SQMB">
    <property type="taxonomic scope" value="Eukaryota"/>
</dbReference>
<dbReference type="RefSeq" id="XP_007676657.1">
    <property type="nucleotide sequence ID" value="XM_007678467.1"/>
</dbReference>
<dbReference type="SUPFAM" id="SSF55729">
    <property type="entry name" value="Acyl-CoA N-acyltransferases (Nat)"/>
    <property type="match status" value="1"/>
</dbReference>
<name>M2NC37_BAUPA</name>
<dbReference type="InterPro" id="IPR016181">
    <property type="entry name" value="Acyl_CoA_acyltransferase"/>
</dbReference>
<gene>
    <name evidence="2" type="ORF">BAUCODRAFT_487916</name>
</gene>
<dbReference type="OrthoDB" id="2744543at2759"/>
<dbReference type="CDD" id="cd04301">
    <property type="entry name" value="NAT_SF"/>
    <property type="match status" value="1"/>
</dbReference>
<dbReference type="InterPro" id="IPR000182">
    <property type="entry name" value="GNAT_dom"/>
</dbReference>
<organism evidence="2 3">
    <name type="scientific">Baudoinia panamericana (strain UAMH 10762)</name>
    <name type="common">Angels' share fungus</name>
    <name type="synonym">Baudoinia compniacensis (strain UAMH 10762)</name>
    <dbReference type="NCBI Taxonomy" id="717646"/>
    <lineage>
        <taxon>Eukaryota</taxon>
        <taxon>Fungi</taxon>
        <taxon>Dikarya</taxon>
        <taxon>Ascomycota</taxon>
        <taxon>Pezizomycotina</taxon>
        <taxon>Dothideomycetes</taxon>
        <taxon>Dothideomycetidae</taxon>
        <taxon>Mycosphaerellales</taxon>
        <taxon>Teratosphaeriaceae</taxon>
        <taxon>Baudoinia</taxon>
    </lineage>
</organism>
<sequence>MPVREAVNNELLPVSHMLARAFIDRPKLGEFLHPYRDKYPNDMYLYFLRKLREAYARGPVDNLILVSFEDDEKGTITGTALWHRKRSKPVPRTLTTAAYTRATDYYNYVESFLWPNRAIEPSSEKQINQLHAIADGQHTGSRADVWHLDLLAVDPACGGKGYGRDLVAWGFTQAKKDGVGCSVIAGPGRNTFYRNCGFEHEVDYVDGGCMPSSSAAGRISDGGTLMFWDNVES</sequence>
<reference evidence="2 3" key="1">
    <citation type="journal article" date="2012" name="PLoS Pathog.">
        <title>Diverse lifestyles and strategies of plant pathogenesis encoded in the genomes of eighteen Dothideomycetes fungi.</title>
        <authorList>
            <person name="Ohm R.A."/>
            <person name="Feau N."/>
            <person name="Henrissat B."/>
            <person name="Schoch C.L."/>
            <person name="Horwitz B.A."/>
            <person name="Barry K.W."/>
            <person name="Condon B.J."/>
            <person name="Copeland A.C."/>
            <person name="Dhillon B."/>
            <person name="Glaser F."/>
            <person name="Hesse C.N."/>
            <person name="Kosti I."/>
            <person name="LaButti K."/>
            <person name="Lindquist E.A."/>
            <person name="Lucas S."/>
            <person name="Salamov A.A."/>
            <person name="Bradshaw R.E."/>
            <person name="Ciuffetti L."/>
            <person name="Hamelin R.C."/>
            <person name="Kema G.H.J."/>
            <person name="Lawrence C."/>
            <person name="Scott J.A."/>
            <person name="Spatafora J.W."/>
            <person name="Turgeon B.G."/>
            <person name="de Wit P.J.G.M."/>
            <person name="Zhong S."/>
            <person name="Goodwin S.B."/>
            <person name="Grigoriev I.V."/>
        </authorList>
    </citation>
    <scope>NUCLEOTIDE SEQUENCE [LARGE SCALE GENOMIC DNA]</scope>
    <source>
        <strain evidence="2 3">UAMH 10762</strain>
    </source>
</reference>
<dbReference type="Proteomes" id="UP000011761">
    <property type="component" value="Unassembled WGS sequence"/>
</dbReference>
<dbReference type="AlphaFoldDB" id="M2NC37"/>
<dbReference type="HOGENOM" id="CLU_060131_3_1_1"/>
<dbReference type="PANTHER" id="PTHR42791">
    <property type="entry name" value="GNAT FAMILY ACETYLTRANSFERASE"/>
    <property type="match status" value="1"/>
</dbReference>
<dbReference type="Pfam" id="PF13508">
    <property type="entry name" value="Acetyltransf_7"/>
    <property type="match status" value="1"/>
</dbReference>
<dbReference type="PANTHER" id="PTHR42791:SF16">
    <property type="entry name" value="N-ACETYLTRANSFERASE DOMAIN-CONTAINING PROTEIN"/>
    <property type="match status" value="1"/>
</dbReference>
<dbReference type="GeneID" id="19114823"/>
<feature type="domain" description="N-acetyltransferase" evidence="1">
    <location>
        <begin position="140"/>
        <end position="199"/>
    </location>
</feature>
<evidence type="ECO:0000313" key="3">
    <source>
        <dbReference type="Proteomes" id="UP000011761"/>
    </source>
</evidence>
<evidence type="ECO:0000313" key="2">
    <source>
        <dbReference type="EMBL" id="EMC96734.1"/>
    </source>
</evidence>
<accession>M2NC37</accession>
<dbReference type="STRING" id="717646.M2NC37"/>
<dbReference type="EMBL" id="KB445555">
    <property type="protein sequence ID" value="EMC96734.1"/>
    <property type="molecule type" value="Genomic_DNA"/>
</dbReference>